<proteinExistence type="predicted"/>
<gene>
    <name evidence="2" type="ORF">SDC9_36559</name>
</gene>
<reference evidence="2" key="1">
    <citation type="submission" date="2019-08" db="EMBL/GenBank/DDBJ databases">
        <authorList>
            <person name="Kucharzyk K."/>
            <person name="Murdoch R.W."/>
            <person name="Higgins S."/>
            <person name="Loffler F."/>
        </authorList>
    </citation>
    <scope>NUCLEOTIDE SEQUENCE</scope>
</reference>
<evidence type="ECO:0000313" key="2">
    <source>
        <dbReference type="EMBL" id="MPL90508.1"/>
    </source>
</evidence>
<dbReference type="CDD" id="cd07379">
    <property type="entry name" value="MPP_239FB"/>
    <property type="match status" value="1"/>
</dbReference>
<dbReference type="InterPro" id="IPR004843">
    <property type="entry name" value="Calcineurin-like_PHP"/>
</dbReference>
<evidence type="ECO:0000259" key="1">
    <source>
        <dbReference type="Pfam" id="PF00149"/>
    </source>
</evidence>
<dbReference type="AlphaFoldDB" id="A0A644VGP7"/>
<comment type="caution">
    <text evidence="2">The sequence shown here is derived from an EMBL/GenBank/DDBJ whole genome shotgun (WGS) entry which is preliminary data.</text>
</comment>
<dbReference type="PANTHER" id="PTHR12905">
    <property type="entry name" value="METALLOPHOSPHOESTERASE"/>
    <property type="match status" value="1"/>
</dbReference>
<name>A0A644VGP7_9ZZZZ</name>
<accession>A0A644VGP7</accession>
<dbReference type="GO" id="GO:0016787">
    <property type="term" value="F:hydrolase activity"/>
    <property type="evidence" value="ECO:0007669"/>
    <property type="project" value="InterPro"/>
</dbReference>
<dbReference type="SUPFAM" id="SSF56300">
    <property type="entry name" value="Metallo-dependent phosphatases"/>
    <property type="match status" value="1"/>
</dbReference>
<dbReference type="InterPro" id="IPR051693">
    <property type="entry name" value="UPF0046_metallophosphoest"/>
</dbReference>
<dbReference type="InterPro" id="IPR029052">
    <property type="entry name" value="Metallo-depent_PP-like"/>
</dbReference>
<dbReference type="Gene3D" id="3.60.21.10">
    <property type="match status" value="1"/>
</dbReference>
<protein>
    <recommendedName>
        <fullName evidence="1">Calcineurin-like phosphoesterase domain-containing protein</fullName>
    </recommendedName>
</protein>
<dbReference type="EMBL" id="VSSQ01000305">
    <property type="protein sequence ID" value="MPL90508.1"/>
    <property type="molecule type" value="Genomic_DNA"/>
</dbReference>
<sequence length="201" mass="22852">MRILHLSDTHNLHRQLTNLPDADIIIHSGDCSMEGTVNEIVDFVEWFGALDYQYKIFIAGNHDYCLEGKKVEAIQCYLPENSFYLYHSGITINGVKFWGVPFFFSEEESSENLNVIKHIPMGTDVLISHRPPLGILDNANNISYGCPDLLLKALDVHPAYHLFGHIHKAYGVEKSKYTTFVNASIVDEGYRLINSPYVFDI</sequence>
<dbReference type="Pfam" id="PF00149">
    <property type="entry name" value="Metallophos"/>
    <property type="match status" value="1"/>
</dbReference>
<feature type="domain" description="Calcineurin-like phosphoesterase" evidence="1">
    <location>
        <begin position="1"/>
        <end position="168"/>
    </location>
</feature>
<dbReference type="PANTHER" id="PTHR12905:SF0">
    <property type="entry name" value="CALCINEURIN-LIKE PHOSPHOESTERASE DOMAIN-CONTAINING PROTEIN"/>
    <property type="match status" value="1"/>
</dbReference>
<organism evidence="2">
    <name type="scientific">bioreactor metagenome</name>
    <dbReference type="NCBI Taxonomy" id="1076179"/>
    <lineage>
        <taxon>unclassified sequences</taxon>
        <taxon>metagenomes</taxon>
        <taxon>ecological metagenomes</taxon>
    </lineage>
</organism>